<dbReference type="EMBL" id="AMGY01000001">
    <property type="protein sequence ID" value="EXJ91812.1"/>
    <property type="molecule type" value="Genomic_DNA"/>
</dbReference>
<protein>
    <submittedName>
        <fullName evidence="1">Uncharacterized protein</fullName>
    </submittedName>
</protein>
<keyword evidence="2" id="KW-1185">Reference proteome</keyword>
<dbReference type="RefSeq" id="XP_007728702.1">
    <property type="nucleotide sequence ID" value="XM_007730512.1"/>
</dbReference>
<evidence type="ECO:0000313" key="2">
    <source>
        <dbReference type="Proteomes" id="UP000019478"/>
    </source>
</evidence>
<dbReference type="HOGENOM" id="CLU_1740281_0_0_1"/>
<dbReference type="GeneID" id="19164502"/>
<dbReference type="AlphaFoldDB" id="W9YG00"/>
<reference evidence="1 2" key="1">
    <citation type="submission" date="2013-03" db="EMBL/GenBank/DDBJ databases">
        <title>The Genome Sequence of Capronia epimyces CBS 606.96.</title>
        <authorList>
            <consortium name="The Broad Institute Genomics Platform"/>
            <person name="Cuomo C."/>
            <person name="de Hoog S."/>
            <person name="Gorbushina A."/>
            <person name="Walker B."/>
            <person name="Young S.K."/>
            <person name="Zeng Q."/>
            <person name="Gargeya S."/>
            <person name="Fitzgerald M."/>
            <person name="Haas B."/>
            <person name="Abouelleil A."/>
            <person name="Allen A.W."/>
            <person name="Alvarado L."/>
            <person name="Arachchi H.M."/>
            <person name="Berlin A.M."/>
            <person name="Chapman S.B."/>
            <person name="Gainer-Dewar J."/>
            <person name="Goldberg J."/>
            <person name="Griggs A."/>
            <person name="Gujja S."/>
            <person name="Hansen M."/>
            <person name="Howarth C."/>
            <person name="Imamovic A."/>
            <person name="Ireland A."/>
            <person name="Larimer J."/>
            <person name="McCowan C."/>
            <person name="Murphy C."/>
            <person name="Pearson M."/>
            <person name="Poon T.W."/>
            <person name="Priest M."/>
            <person name="Roberts A."/>
            <person name="Saif S."/>
            <person name="Shea T."/>
            <person name="Sisk P."/>
            <person name="Sykes S."/>
            <person name="Wortman J."/>
            <person name="Nusbaum C."/>
            <person name="Birren B."/>
        </authorList>
    </citation>
    <scope>NUCLEOTIDE SEQUENCE [LARGE SCALE GENOMIC DNA]</scope>
    <source>
        <strain evidence="1 2">CBS 606.96</strain>
    </source>
</reference>
<dbReference type="Proteomes" id="UP000019478">
    <property type="component" value="Unassembled WGS sequence"/>
</dbReference>
<organism evidence="1 2">
    <name type="scientific">Capronia epimyces CBS 606.96</name>
    <dbReference type="NCBI Taxonomy" id="1182542"/>
    <lineage>
        <taxon>Eukaryota</taxon>
        <taxon>Fungi</taxon>
        <taxon>Dikarya</taxon>
        <taxon>Ascomycota</taxon>
        <taxon>Pezizomycotina</taxon>
        <taxon>Eurotiomycetes</taxon>
        <taxon>Chaetothyriomycetidae</taxon>
        <taxon>Chaetothyriales</taxon>
        <taxon>Herpotrichiellaceae</taxon>
        <taxon>Capronia</taxon>
    </lineage>
</organism>
<comment type="caution">
    <text evidence="1">The sequence shown here is derived from an EMBL/GenBank/DDBJ whole genome shotgun (WGS) entry which is preliminary data.</text>
</comment>
<dbReference type="OrthoDB" id="2951834at2759"/>
<sequence length="150" mass="17155">MMLNHPGFLGLKKLTIRREVVRPVDLDLFRLQMVTANQGKPLDIRRIYNKQEMVVEAAAKLAWRAAHRDSIFEGLVYVQQGEEEVRSGMRIFLSNTIEVCLIRGGKTGVATAAENDLHSALLDMLFHGKEADMSGADRAYRRYLRKRGYY</sequence>
<evidence type="ECO:0000313" key="1">
    <source>
        <dbReference type="EMBL" id="EXJ91812.1"/>
    </source>
</evidence>
<accession>W9YG00</accession>
<name>W9YG00_9EURO</name>
<gene>
    <name evidence="1" type="ORF">A1O3_00362</name>
</gene>
<proteinExistence type="predicted"/>